<evidence type="ECO:0000256" key="1">
    <source>
        <dbReference type="SAM" id="SignalP"/>
    </source>
</evidence>
<sequence>MRRLALAIVALFLLAACAPAISRPSLDLVDPTLAFEDVLQNPDAHRGRFLLLGGAIAAIRAADTEGSELEIVQLPTNRRGRILSTDQSLGRFIAQDTRFRDPALYPPGRLVTLVGEVTGSRSGRIGERDYLFPVVQVQELHLWPPGAHPDVPRTRFGIGVGIGIGL</sequence>
<evidence type="ECO:0000313" key="3">
    <source>
        <dbReference type="Proteomes" id="UP001060414"/>
    </source>
</evidence>
<protein>
    <submittedName>
        <fullName evidence="2">Slp family lipoprotein</fullName>
    </submittedName>
</protein>
<dbReference type="RefSeq" id="WP_260746572.1">
    <property type="nucleotide sequence ID" value="NZ_CP092109.1"/>
</dbReference>
<accession>A0ABY5ZIE4</accession>
<proteinExistence type="predicted"/>
<feature type="chain" id="PRO_5045307137" evidence="1">
    <location>
        <begin position="23"/>
        <end position="166"/>
    </location>
</feature>
<dbReference type="PANTHER" id="PTHR37530:SF1">
    <property type="entry name" value="OUTER MEMBRANE PROTEIN SLP"/>
    <property type="match status" value="1"/>
</dbReference>
<dbReference type="InterPro" id="IPR004658">
    <property type="entry name" value="OMP_Slp"/>
</dbReference>
<dbReference type="EMBL" id="CP092109">
    <property type="protein sequence ID" value="UWZ78224.1"/>
    <property type="molecule type" value="Genomic_DNA"/>
</dbReference>
<keyword evidence="3" id="KW-1185">Reference proteome</keyword>
<dbReference type="Proteomes" id="UP001060414">
    <property type="component" value="Chromosome"/>
</dbReference>
<keyword evidence="1" id="KW-0732">Signal</keyword>
<gene>
    <name evidence="2" type="ORF">L9S41_10990</name>
</gene>
<organism evidence="2 3">
    <name type="scientific">Geoalkalibacter halelectricus</name>
    <dbReference type="NCBI Taxonomy" id="2847045"/>
    <lineage>
        <taxon>Bacteria</taxon>
        <taxon>Pseudomonadati</taxon>
        <taxon>Thermodesulfobacteriota</taxon>
        <taxon>Desulfuromonadia</taxon>
        <taxon>Desulfuromonadales</taxon>
        <taxon>Geoalkalibacteraceae</taxon>
        <taxon>Geoalkalibacter</taxon>
    </lineage>
</organism>
<dbReference type="PANTHER" id="PTHR37530">
    <property type="entry name" value="OUTER MEMBRANE PROTEIN SLP"/>
    <property type="match status" value="1"/>
</dbReference>
<reference evidence="2" key="1">
    <citation type="journal article" date="2022" name="Environ. Microbiol.">
        <title>Geoalkalibacter halelectricus SAP #1 sp. nov. possessing extracellular electron transfer and mineral#reducing capabilities from a haloalkaline environment.</title>
        <authorList>
            <person name="Yadav S."/>
            <person name="Singh R."/>
            <person name="Sundharam S.S."/>
            <person name="Chaudhary S."/>
            <person name="Krishnamurthi S."/>
            <person name="Patil S.A."/>
        </authorList>
    </citation>
    <scope>NUCLEOTIDE SEQUENCE</scope>
    <source>
        <strain evidence="2">SAP-1</strain>
    </source>
</reference>
<dbReference type="PROSITE" id="PS51257">
    <property type="entry name" value="PROKAR_LIPOPROTEIN"/>
    <property type="match status" value="1"/>
</dbReference>
<keyword evidence="2" id="KW-0449">Lipoprotein</keyword>
<evidence type="ECO:0000313" key="2">
    <source>
        <dbReference type="EMBL" id="UWZ78224.1"/>
    </source>
</evidence>
<dbReference type="PIRSF" id="PIRSF004982">
    <property type="entry name" value="SlP"/>
    <property type="match status" value="1"/>
</dbReference>
<name>A0ABY5ZIE4_9BACT</name>
<feature type="signal peptide" evidence="1">
    <location>
        <begin position="1"/>
        <end position="22"/>
    </location>
</feature>
<dbReference type="Pfam" id="PF03843">
    <property type="entry name" value="Slp"/>
    <property type="match status" value="1"/>
</dbReference>